<reference evidence="2 3" key="1">
    <citation type="journal article" date="2019" name="Commun. Biol.">
        <title>The bagworm genome reveals a unique fibroin gene that provides high tensile strength.</title>
        <authorList>
            <person name="Kono N."/>
            <person name="Nakamura H."/>
            <person name="Ohtoshi R."/>
            <person name="Tomita M."/>
            <person name="Numata K."/>
            <person name="Arakawa K."/>
        </authorList>
    </citation>
    <scope>NUCLEOTIDE SEQUENCE [LARGE SCALE GENOMIC DNA]</scope>
</reference>
<gene>
    <name evidence="2" type="ORF">EVAR_39908_1</name>
</gene>
<keyword evidence="3" id="KW-1185">Reference proteome</keyword>
<keyword evidence="1" id="KW-0812">Transmembrane</keyword>
<organism evidence="2 3">
    <name type="scientific">Eumeta variegata</name>
    <name type="common">Bagworm moth</name>
    <name type="synonym">Eumeta japonica</name>
    <dbReference type="NCBI Taxonomy" id="151549"/>
    <lineage>
        <taxon>Eukaryota</taxon>
        <taxon>Metazoa</taxon>
        <taxon>Ecdysozoa</taxon>
        <taxon>Arthropoda</taxon>
        <taxon>Hexapoda</taxon>
        <taxon>Insecta</taxon>
        <taxon>Pterygota</taxon>
        <taxon>Neoptera</taxon>
        <taxon>Endopterygota</taxon>
        <taxon>Lepidoptera</taxon>
        <taxon>Glossata</taxon>
        <taxon>Ditrysia</taxon>
        <taxon>Tineoidea</taxon>
        <taxon>Psychidae</taxon>
        <taxon>Oiketicinae</taxon>
        <taxon>Eumeta</taxon>
    </lineage>
</organism>
<comment type="caution">
    <text evidence="2">The sequence shown here is derived from an EMBL/GenBank/DDBJ whole genome shotgun (WGS) entry which is preliminary data.</text>
</comment>
<evidence type="ECO:0000313" key="2">
    <source>
        <dbReference type="EMBL" id="GBP52449.1"/>
    </source>
</evidence>
<dbReference type="Proteomes" id="UP000299102">
    <property type="component" value="Unassembled WGS sequence"/>
</dbReference>
<proteinExistence type="predicted"/>
<dbReference type="EMBL" id="BGZK01000603">
    <property type="protein sequence ID" value="GBP52449.1"/>
    <property type="molecule type" value="Genomic_DNA"/>
</dbReference>
<protein>
    <submittedName>
        <fullName evidence="2">Uncharacterized protein</fullName>
    </submittedName>
</protein>
<feature type="transmembrane region" description="Helical" evidence="1">
    <location>
        <begin position="47"/>
        <end position="67"/>
    </location>
</feature>
<sequence length="118" mass="13922">MIIYSSAERQTWCDYSADSRVKQIIENRPIVSRTCVKDPKFNNRKRIVFLYIIFISQLVPAVFAFVWRQRSRKPTGNLTQQLMMRADLFVATPDVARQGDILIFRERPARQKARDTTR</sequence>
<name>A0A4C1WQ40_EUMVA</name>
<accession>A0A4C1WQ40</accession>
<keyword evidence="1" id="KW-1133">Transmembrane helix</keyword>
<evidence type="ECO:0000256" key="1">
    <source>
        <dbReference type="SAM" id="Phobius"/>
    </source>
</evidence>
<evidence type="ECO:0000313" key="3">
    <source>
        <dbReference type="Proteomes" id="UP000299102"/>
    </source>
</evidence>
<keyword evidence="1" id="KW-0472">Membrane</keyword>
<dbReference type="AlphaFoldDB" id="A0A4C1WQ40"/>